<feature type="domain" description="Cupin type-2" evidence="2">
    <location>
        <begin position="41"/>
        <end position="109"/>
    </location>
</feature>
<evidence type="ECO:0000256" key="1">
    <source>
        <dbReference type="ARBA" id="ARBA00022723"/>
    </source>
</evidence>
<dbReference type="InterPro" id="IPR014710">
    <property type="entry name" value="RmlC-like_jellyroll"/>
</dbReference>
<dbReference type="GO" id="GO:0046872">
    <property type="term" value="F:metal ion binding"/>
    <property type="evidence" value="ECO:0007669"/>
    <property type="project" value="UniProtKB-KW"/>
</dbReference>
<dbReference type="CDD" id="cd02222">
    <property type="entry name" value="cupin_TM1459-like"/>
    <property type="match status" value="1"/>
</dbReference>
<reference evidence="3 4" key="1">
    <citation type="journal article" date="2015" name="Microbiome">
        <title>Genomic resolution of linkages in carbon, nitrogen, and sulfur cycling among widespread estuary sediment bacteria.</title>
        <authorList>
            <person name="Baker B.J."/>
            <person name="Lazar C.S."/>
            <person name="Teske A.P."/>
            <person name="Dick G.J."/>
        </authorList>
    </citation>
    <scope>NUCLEOTIDE SEQUENCE [LARGE SCALE GENOMIC DNA]</scope>
    <source>
        <strain evidence="3">SM23_42</strain>
    </source>
</reference>
<dbReference type="STRING" id="1703779.AMJ83_06870"/>
<sequence>MLKRHYTEVKEDAPSLAGTKGCTVQWLISNEQGAKRYAMRLFTLRPGGTIPLHEHEDTEHEIYIIEGKGLLDDSKEKIPIRSGDVLFIPAGEKHSFVNQTQQTLKFICVIPL</sequence>
<evidence type="ECO:0000313" key="3">
    <source>
        <dbReference type="EMBL" id="KPK63490.1"/>
    </source>
</evidence>
<gene>
    <name evidence="3" type="ORF">AMJ83_06870</name>
</gene>
<dbReference type="PANTHER" id="PTHR35848">
    <property type="entry name" value="OXALATE-BINDING PROTEIN"/>
    <property type="match status" value="1"/>
</dbReference>
<dbReference type="Proteomes" id="UP000051373">
    <property type="component" value="Unassembled WGS sequence"/>
</dbReference>
<dbReference type="AlphaFoldDB" id="A0A0S8FTP7"/>
<dbReference type="Gene3D" id="2.60.120.10">
    <property type="entry name" value="Jelly Rolls"/>
    <property type="match status" value="1"/>
</dbReference>
<dbReference type="EMBL" id="LJUJ01000012">
    <property type="protein sequence ID" value="KPK63490.1"/>
    <property type="molecule type" value="Genomic_DNA"/>
</dbReference>
<protein>
    <recommendedName>
        <fullName evidence="2">Cupin type-2 domain-containing protein</fullName>
    </recommendedName>
</protein>
<dbReference type="InterPro" id="IPR051610">
    <property type="entry name" value="GPI/OXD"/>
</dbReference>
<comment type="caution">
    <text evidence="3">The sequence shown here is derived from an EMBL/GenBank/DDBJ whole genome shotgun (WGS) entry which is preliminary data.</text>
</comment>
<organism evidence="3 4">
    <name type="scientific">candidate division WOR_3 bacterium SM23_42</name>
    <dbReference type="NCBI Taxonomy" id="1703779"/>
    <lineage>
        <taxon>Bacteria</taxon>
        <taxon>Bacteria division WOR-3</taxon>
    </lineage>
</organism>
<dbReference type="InterPro" id="IPR011051">
    <property type="entry name" value="RmlC_Cupin_sf"/>
</dbReference>
<dbReference type="PANTHER" id="PTHR35848:SF6">
    <property type="entry name" value="CUPIN TYPE-2 DOMAIN-CONTAINING PROTEIN"/>
    <property type="match status" value="1"/>
</dbReference>
<name>A0A0S8FTP7_UNCW3</name>
<evidence type="ECO:0000259" key="2">
    <source>
        <dbReference type="Pfam" id="PF07883"/>
    </source>
</evidence>
<accession>A0A0S8FTP7</accession>
<dbReference type="Pfam" id="PF07883">
    <property type="entry name" value="Cupin_2"/>
    <property type="match status" value="1"/>
</dbReference>
<keyword evidence="1" id="KW-0479">Metal-binding</keyword>
<dbReference type="SUPFAM" id="SSF51182">
    <property type="entry name" value="RmlC-like cupins"/>
    <property type="match status" value="1"/>
</dbReference>
<evidence type="ECO:0000313" key="4">
    <source>
        <dbReference type="Proteomes" id="UP000051373"/>
    </source>
</evidence>
<dbReference type="InterPro" id="IPR013096">
    <property type="entry name" value="Cupin_2"/>
</dbReference>
<proteinExistence type="predicted"/>